<dbReference type="RefSeq" id="WP_170164177.1">
    <property type="nucleotide sequence ID" value="NZ_RJUL01000013.1"/>
</dbReference>
<dbReference type="SUPFAM" id="SSF55073">
    <property type="entry name" value="Nucleotide cyclase"/>
    <property type="match status" value="1"/>
</dbReference>
<dbReference type="InterPro" id="IPR000160">
    <property type="entry name" value="GGDEF_dom"/>
</dbReference>
<dbReference type="AlphaFoldDB" id="A0A3N1P1Z9"/>
<dbReference type="SMART" id="SM00267">
    <property type="entry name" value="GGDEF"/>
    <property type="match status" value="1"/>
</dbReference>
<proteinExistence type="predicted"/>
<organism evidence="6 7">
    <name type="scientific">Gallaecimonas pentaromativorans</name>
    <dbReference type="NCBI Taxonomy" id="584787"/>
    <lineage>
        <taxon>Bacteria</taxon>
        <taxon>Pseudomonadati</taxon>
        <taxon>Pseudomonadota</taxon>
        <taxon>Gammaproteobacteria</taxon>
        <taxon>Enterobacterales</taxon>
        <taxon>Gallaecimonadaceae</taxon>
        <taxon>Gallaecimonas</taxon>
    </lineage>
</organism>
<keyword evidence="4" id="KW-1133">Transmembrane helix</keyword>
<dbReference type="InterPro" id="IPR050469">
    <property type="entry name" value="Diguanylate_Cyclase"/>
</dbReference>
<dbReference type="CDD" id="cd01949">
    <property type="entry name" value="GGDEF"/>
    <property type="match status" value="1"/>
</dbReference>
<feature type="domain" description="GGDEF" evidence="5">
    <location>
        <begin position="172"/>
        <end position="297"/>
    </location>
</feature>
<name>A0A3N1P1Z9_9GAMM</name>
<dbReference type="PANTHER" id="PTHR45138">
    <property type="entry name" value="REGULATORY COMPONENTS OF SENSORY TRANSDUCTION SYSTEM"/>
    <property type="match status" value="1"/>
</dbReference>
<evidence type="ECO:0000259" key="5">
    <source>
        <dbReference type="PROSITE" id="PS50887"/>
    </source>
</evidence>
<dbReference type="Pfam" id="PF00990">
    <property type="entry name" value="GGDEF"/>
    <property type="match status" value="1"/>
</dbReference>
<dbReference type="EC" id="2.7.7.65" evidence="2"/>
<reference evidence="6 7" key="1">
    <citation type="submission" date="2018-11" db="EMBL/GenBank/DDBJ databases">
        <title>Genomic Encyclopedia of Type Strains, Phase IV (KMG-IV): sequencing the most valuable type-strain genomes for metagenomic binning, comparative biology and taxonomic classification.</title>
        <authorList>
            <person name="Goeker M."/>
        </authorList>
    </citation>
    <scope>NUCLEOTIDE SEQUENCE [LARGE SCALE GENOMIC DNA]</scope>
    <source>
        <strain evidence="6 7">DSM 21945</strain>
    </source>
</reference>
<dbReference type="PANTHER" id="PTHR45138:SF9">
    <property type="entry name" value="DIGUANYLATE CYCLASE DGCM-RELATED"/>
    <property type="match status" value="1"/>
</dbReference>
<dbReference type="GO" id="GO:0005886">
    <property type="term" value="C:plasma membrane"/>
    <property type="evidence" value="ECO:0007669"/>
    <property type="project" value="TreeGrafter"/>
</dbReference>
<dbReference type="PROSITE" id="PS50887">
    <property type="entry name" value="GGDEF"/>
    <property type="match status" value="1"/>
</dbReference>
<feature type="transmembrane region" description="Helical" evidence="4">
    <location>
        <begin position="32"/>
        <end position="53"/>
    </location>
</feature>
<comment type="pathway">
    <text evidence="1">Purine metabolism; 3',5'-cyclic di-GMP biosynthesis.</text>
</comment>
<keyword evidence="7" id="KW-1185">Reference proteome</keyword>
<evidence type="ECO:0000256" key="2">
    <source>
        <dbReference type="ARBA" id="ARBA00012528"/>
    </source>
</evidence>
<dbReference type="STRING" id="584787.GCA_001247655_03344"/>
<evidence type="ECO:0000256" key="4">
    <source>
        <dbReference type="SAM" id="Phobius"/>
    </source>
</evidence>
<dbReference type="InterPro" id="IPR029787">
    <property type="entry name" value="Nucleotide_cyclase"/>
</dbReference>
<evidence type="ECO:0000256" key="1">
    <source>
        <dbReference type="ARBA" id="ARBA00004665"/>
    </source>
</evidence>
<feature type="transmembrane region" description="Helical" evidence="4">
    <location>
        <begin position="65"/>
        <end position="84"/>
    </location>
</feature>
<dbReference type="EMBL" id="RJUL01000013">
    <property type="protein sequence ID" value="ROQ18896.1"/>
    <property type="molecule type" value="Genomic_DNA"/>
</dbReference>
<dbReference type="InterPro" id="IPR043128">
    <property type="entry name" value="Rev_trsase/Diguanyl_cyclase"/>
</dbReference>
<keyword evidence="4" id="KW-0812">Transmembrane</keyword>
<comment type="caution">
    <text evidence="6">The sequence shown here is derived from an EMBL/GenBank/DDBJ whole genome shotgun (WGS) entry which is preliminary data.</text>
</comment>
<evidence type="ECO:0000256" key="3">
    <source>
        <dbReference type="ARBA" id="ARBA00034247"/>
    </source>
</evidence>
<dbReference type="GO" id="GO:1902201">
    <property type="term" value="P:negative regulation of bacterial-type flagellum-dependent cell motility"/>
    <property type="evidence" value="ECO:0007669"/>
    <property type="project" value="TreeGrafter"/>
</dbReference>
<dbReference type="NCBIfam" id="TIGR00254">
    <property type="entry name" value="GGDEF"/>
    <property type="match status" value="1"/>
</dbReference>
<gene>
    <name evidence="6" type="ORF">EDC28_11312</name>
</gene>
<evidence type="ECO:0000313" key="6">
    <source>
        <dbReference type="EMBL" id="ROQ18896.1"/>
    </source>
</evidence>
<dbReference type="Gene3D" id="3.30.70.270">
    <property type="match status" value="1"/>
</dbReference>
<evidence type="ECO:0000313" key="7">
    <source>
        <dbReference type="Proteomes" id="UP000268033"/>
    </source>
</evidence>
<accession>A0A3N1P1Z9</accession>
<dbReference type="GO" id="GO:0043709">
    <property type="term" value="P:cell adhesion involved in single-species biofilm formation"/>
    <property type="evidence" value="ECO:0007669"/>
    <property type="project" value="TreeGrafter"/>
</dbReference>
<keyword evidence="4" id="KW-0472">Membrane</keyword>
<sequence length="297" mass="33289">MSRHKLKLLLTFLILLALGALARHMGELKPWALIDWLDVVGEGCVLLVSLAWVLMVLKSRPHGRVTLLLFSGGLMFCCSSWLDWLDEFLHYPEGSHLMSWTESLPAPFGLAMLTWGLWGWHREQLAISAQLKSREHFFREHQLVDPLTRLYTQPYLQLVLERELGLHQQGAKPLTLLAWDIRGFGRFNLRHGELAGDKALKGLAEFLLAGLRPQDLLCRLGGDRFVALLPGTGAGEARALGQALSRQLQERPWLGNRVSLKTELLQAGTADSVDTLLARLQVQLDKDKGPGPFAREA</sequence>
<dbReference type="Proteomes" id="UP000268033">
    <property type="component" value="Unassembled WGS sequence"/>
</dbReference>
<dbReference type="GO" id="GO:0052621">
    <property type="term" value="F:diguanylate cyclase activity"/>
    <property type="evidence" value="ECO:0007669"/>
    <property type="project" value="UniProtKB-EC"/>
</dbReference>
<protein>
    <recommendedName>
        <fullName evidence="2">diguanylate cyclase</fullName>
        <ecNumber evidence="2">2.7.7.65</ecNumber>
    </recommendedName>
</protein>
<comment type="catalytic activity">
    <reaction evidence="3">
        <text>2 GTP = 3',3'-c-di-GMP + 2 diphosphate</text>
        <dbReference type="Rhea" id="RHEA:24898"/>
        <dbReference type="ChEBI" id="CHEBI:33019"/>
        <dbReference type="ChEBI" id="CHEBI:37565"/>
        <dbReference type="ChEBI" id="CHEBI:58805"/>
        <dbReference type="EC" id="2.7.7.65"/>
    </reaction>
</comment>